<dbReference type="RefSeq" id="WP_117495918.1">
    <property type="nucleotide sequence ID" value="NZ_QSOI01000040.1"/>
</dbReference>
<evidence type="ECO:0000313" key="5">
    <source>
        <dbReference type="Proteomes" id="UP000260664"/>
    </source>
</evidence>
<name>A0A3E4EUU1_9FIRM</name>
<sequence length="238" mass="27426">MIYLYSGTPGSGKSLHTARVIFYALKSGFPVIANFSINLERIKHRRSEFILKDNSDITPDFLIDFSKKYFQGKRVKEGKLILIIDECQLMFNAREWNIKGRADWLSFFTQHRKYGYDIILVAQFDRMVDRQIRSLIEYEFIHRKISNFGLKGKILSLCAGGNLFISVKVWYPMKEKVGSEFFKARKRYYSLYDTFNSFSAVSEEGGQGAPPTSETVESDLSDSETLERALALLDNSNT</sequence>
<keyword evidence="2" id="KW-0812">Transmembrane</keyword>
<feature type="region of interest" description="Disordered" evidence="1">
    <location>
        <begin position="202"/>
        <end position="223"/>
    </location>
</feature>
<evidence type="ECO:0000256" key="2">
    <source>
        <dbReference type="SAM" id="Phobius"/>
    </source>
</evidence>
<organism evidence="4 5">
    <name type="scientific">Dorea formicigenerans</name>
    <dbReference type="NCBI Taxonomy" id="39486"/>
    <lineage>
        <taxon>Bacteria</taxon>
        <taxon>Bacillati</taxon>
        <taxon>Bacillota</taxon>
        <taxon>Clostridia</taxon>
        <taxon>Lachnospirales</taxon>
        <taxon>Lachnospiraceae</taxon>
        <taxon>Dorea</taxon>
    </lineage>
</organism>
<dbReference type="Gene3D" id="3.40.50.300">
    <property type="entry name" value="P-loop containing nucleotide triphosphate hydrolases"/>
    <property type="match status" value="1"/>
</dbReference>
<keyword evidence="2" id="KW-1133">Transmembrane helix</keyword>
<proteinExistence type="predicted"/>
<feature type="transmembrane region" description="Helical" evidence="2">
    <location>
        <begin position="20"/>
        <end position="39"/>
    </location>
</feature>
<evidence type="ECO:0000313" key="4">
    <source>
        <dbReference type="EMBL" id="RGI80403.1"/>
    </source>
</evidence>
<keyword evidence="2" id="KW-0472">Membrane</keyword>
<comment type="caution">
    <text evidence="4">The sequence shown here is derived from an EMBL/GenBank/DDBJ whole genome shotgun (WGS) entry which is preliminary data.</text>
</comment>
<gene>
    <name evidence="4" type="ORF">DXD84_14525</name>
</gene>
<dbReference type="InterPro" id="IPR027417">
    <property type="entry name" value="P-loop_NTPase"/>
</dbReference>
<feature type="domain" description="Zona occludens toxin N-terminal" evidence="3">
    <location>
        <begin position="1"/>
        <end position="192"/>
    </location>
</feature>
<dbReference type="AlphaFoldDB" id="A0A3E4EUU1"/>
<dbReference type="EMBL" id="QSOI01000040">
    <property type="protein sequence ID" value="RGI80403.1"/>
    <property type="molecule type" value="Genomic_DNA"/>
</dbReference>
<accession>A0A3E4EUU1</accession>
<dbReference type="SUPFAM" id="SSF52540">
    <property type="entry name" value="P-loop containing nucleoside triphosphate hydrolases"/>
    <property type="match status" value="1"/>
</dbReference>
<evidence type="ECO:0000256" key="1">
    <source>
        <dbReference type="SAM" id="MobiDB-lite"/>
    </source>
</evidence>
<dbReference type="Proteomes" id="UP000260664">
    <property type="component" value="Unassembled WGS sequence"/>
</dbReference>
<dbReference type="InterPro" id="IPR008900">
    <property type="entry name" value="Zot_N"/>
</dbReference>
<reference evidence="4 5" key="1">
    <citation type="submission" date="2018-08" db="EMBL/GenBank/DDBJ databases">
        <title>A genome reference for cultivated species of the human gut microbiota.</title>
        <authorList>
            <person name="Zou Y."/>
            <person name="Xue W."/>
            <person name="Luo G."/>
        </authorList>
    </citation>
    <scope>NUCLEOTIDE SEQUENCE [LARGE SCALE GENOMIC DNA]</scope>
    <source>
        <strain evidence="4 5">TM09-19AC</strain>
    </source>
</reference>
<evidence type="ECO:0000259" key="3">
    <source>
        <dbReference type="Pfam" id="PF05707"/>
    </source>
</evidence>
<protein>
    <recommendedName>
        <fullName evidence="3">Zona occludens toxin N-terminal domain-containing protein</fullName>
    </recommendedName>
</protein>
<dbReference type="Pfam" id="PF05707">
    <property type="entry name" value="Zot"/>
    <property type="match status" value="1"/>
</dbReference>